<accession>A0ACC0F400</accession>
<name>A0ACC0F400_9ERIC</name>
<sequence>MEDSPTTKPTPTSVSRTTDLMKKGLFFYPHFCPFGTRRSMALAYCFFTFAFVTCTTILFFNSPSNTHSSLWFSNILNTRSHFSSIFSHFFPNPNTTTTTTTTSHSSPSPSSYPPHDVFIHKSPFFQETNASFNGTNQLLPSPAHKTNNTSQHHHVMGLDGTTKGISEMSNVTFSHKKNDGKINNLSNGTNESLSFGHHASQTSSSSPEFVKNATTTMVNSSSESVKNIPVDSSKNATGEKETNMMPNRTDLFKKHSDGGAKVEFFRSTFLVQEWEMPDTNGSTKETLRLDLIERSSDRYKNADILVFNTGHWWTHEKTSQGKGYYQEGSHVYGLLDVVEAFRKAMTTWARWIDANVNPTKTLVSFRGYSASHFSGGQWNSGGQCDNETEPIKNEAYLSENLQIMSMLEQVIKGMKTSVFYLNVTKMTDFRKDAHPSIYRKQNLTKEERRSPLRFQDCSHWCLPGVPDTWNELLYSQIFIKYNQKEQQQQQK</sequence>
<organism evidence="1 2">
    <name type="scientific">Camellia lanceoleosa</name>
    <dbReference type="NCBI Taxonomy" id="1840588"/>
    <lineage>
        <taxon>Eukaryota</taxon>
        <taxon>Viridiplantae</taxon>
        <taxon>Streptophyta</taxon>
        <taxon>Embryophyta</taxon>
        <taxon>Tracheophyta</taxon>
        <taxon>Spermatophyta</taxon>
        <taxon>Magnoliopsida</taxon>
        <taxon>eudicotyledons</taxon>
        <taxon>Gunneridae</taxon>
        <taxon>Pentapetalae</taxon>
        <taxon>asterids</taxon>
        <taxon>Ericales</taxon>
        <taxon>Theaceae</taxon>
        <taxon>Camellia</taxon>
    </lineage>
</organism>
<protein>
    <submittedName>
        <fullName evidence="1">Protein trichome birefringence</fullName>
    </submittedName>
</protein>
<comment type="caution">
    <text evidence="1">The sequence shown here is derived from an EMBL/GenBank/DDBJ whole genome shotgun (WGS) entry which is preliminary data.</text>
</comment>
<evidence type="ECO:0000313" key="1">
    <source>
        <dbReference type="EMBL" id="KAI7983310.1"/>
    </source>
</evidence>
<gene>
    <name evidence="1" type="ORF">LOK49_LG15G02578</name>
</gene>
<proteinExistence type="predicted"/>
<evidence type="ECO:0000313" key="2">
    <source>
        <dbReference type="Proteomes" id="UP001060215"/>
    </source>
</evidence>
<reference evidence="1 2" key="1">
    <citation type="journal article" date="2022" name="Plant J.">
        <title>Chromosome-level genome of Camellia lanceoleosa provides a valuable resource for understanding genome evolution and self-incompatibility.</title>
        <authorList>
            <person name="Gong W."/>
            <person name="Xiao S."/>
            <person name="Wang L."/>
            <person name="Liao Z."/>
            <person name="Chang Y."/>
            <person name="Mo W."/>
            <person name="Hu G."/>
            <person name="Li W."/>
            <person name="Zhao G."/>
            <person name="Zhu H."/>
            <person name="Hu X."/>
            <person name="Ji K."/>
            <person name="Xiang X."/>
            <person name="Song Q."/>
            <person name="Yuan D."/>
            <person name="Jin S."/>
            <person name="Zhang L."/>
        </authorList>
    </citation>
    <scope>NUCLEOTIDE SEQUENCE [LARGE SCALE GENOMIC DNA]</scope>
    <source>
        <strain evidence="1">SQ_2022a</strain>
    </source>
</reference>
<keyword evidence="2" id="KW-1185">Reference proteome</keyword>
<dbReference type="Proteomes" id="UP001060215">
    <property type="component" value="Chromosome 11"/>
</dbReference>
<dbReference type="EMBL" id="CM045768">
    <property type="protein sequence ID" value="KAI7983310.1"/>
    <property type="molecule type" value="Genomic_DNA"/>
</dbReference>